<evidence type="ECO:0000256" key="1">
    <source>
        <dbReference type="ARBA" id="ARBA00023125"/>
    </source>
</evidence>
<dbReference type="Proteomes" id="UP001596512">
    <property type="component" value="Unassembled WGS sequence"/>
</dbReference>
<dbReference type="PANTHER" id="PTHR30055">
    <property type="entry name" value="HTH-TYPE TRANSCRIPTIONAL REGULATOR RUTR"/>
    <property type="match status" value="1"/>
</dbReference>
<keyword evidence="1 2" id="KW-0238">DNA-binding</keyword>
<comment type="caution">
    <text evidence="4">The sequence shown here is derived from an EMBL/GenBank/DDBJ whole genome shotgun (WGS) entry which is preliminary data.</text>
</comment>
<protein>
    <submittedName>
        <fullName evidence="4">TetR family transcriptional regulator</fullName>
    </submittedName>
</protein>
<dbReference type="InterPro" id="IPR050109">
    <property type="entry name" value="HTH-type_TetR-like_transc_reg"/>
</dbReference>
<dbReference type="PROSITE" id="PS50977">
    <property type="entry name" value="HTH_TETR_2"/>
    <property type="match status" value="1"/>
</dbReference>
<proteinExistence type="predicted"/>
<dbReference type="PANTHER" id="PTHR30055:SF235">
    <property type="entry name" value="TRANSCRIPTIONAL REGULATORY PROTEIN"/>
    <property type="match status" value="1"/>
</dbReference>
<dbReference type="Gene3D" id="1.10.357.10">
    <property type="entry name" value="Tetracycline Repressor, domain 2"/>
    <property type="match status" value="1"/>
</dbReference>
<dbReference type="InterPro" id="IPR009057">
    <property type="entry name" value="Homeodomain-like_sf"/>
</dbReference>
<dbReference type="Pfam" id="PF00440">
    <property type="entry name" value="TetR_N"/>
    <property type="match status" value="1"/>
</dbReference>
<keyword evidence="5" id="KW-1185">Reference proteome</keyword>
<dbReference type="SUPFAM" id="SSF48498">
    <property type="entry name" value="Tetracyclin repressor-like, C-terminal domain"/>
    <property type="match status" value="1"/>
</dbReference>
<reference evidence="5" key="1">
    <citation type="journal article" date="2019" name="Int. J. Syst. Evol. Microbiol.">
        <title>The Global Catalogue of Microorganisms (GCM) 10K type strain sequencing project: providing services to taxonomists for standard genome sequencing and annotation.</title>
        <authorList>
            <consortium name="The Broad Institute Genomics Platform"/>
            <consortium name="The Broad Institute Genome Sequencing Center for Infectious Disease"/>
            <person name="Wu L."/>
            <person name="Ma J."/>
        </authorList>
    </citation>
    <scope>NUCLEOTIDE SEQUENCE [LARGE SCALE GENOMIC DNA]</scope>
    <source>
        <strain evidence="5">JCM 17695</strain>
    </source>
</reference>
<organism evidence="4 5">
    <name type="scientific">Actinokineospora soli</name>
    <dbReference type="NCBI Taxonomy" id="1048753"/>
    <lineage>
        <taxon>Bacteria</taxon>
        <taxon>Bacillati</taxon>
        <taxon>Actinomycetota</taxon>
        <taxon>Actinomycetes</taxon>
        <taxon>Pseudonocardiales</taxon>
        <taxon>Pseudonocardiaceae</taxon>
        <taxon>Actinokineospora</taxon>
    </lineage>
</organism>
<dbReference type="Pfam" id="PF17920">
    <property type="entry name" value="TetR_C_16"/>
    <property type="match status" value="1"/>
</dbReference>
<dbReference type="PRINTS" id="PR00455">
    <property type="entry name" value="HTHTETR"/>
</dbReference>
<feature type="domain" description="HTH tetR-type" evidence="3">
    <location>
        <begin position="7"/>
        <end position="67"/>
    </location>
</feature>
<feature type="DNA-binding region" description="H-T-H motif" evidence="2">
    <location>
        <begin position="30"/>
        <end position="49"/>
    </location>
</feature>
<evidence type="ECO:0000256" key="2">
    <source>
        <dbReference type="PROSITE-ProRule" id="PRU00335"/>
    </source>
</evidence>
<dbReference type="InterPro" id="IPR001647">
    <property type="entry name" value="HTH_TetR"/>
</dbReference>
<dbReference type="InterPro" id="IPR041678">
    <property type="entry name" value="TetR_C_16"/>
</dbReference>
<name>A0ABW2TPX7_9PSEU</name>
<gene>
    <name evidence="4" type="ORF">ACFQV2_22545</name>
</gene>
<evidence type="ECO:0000313" key="5">
    <source>
        <dbReference type="Proteomes" id="UP001596512"/>
    </source>
</evidence>
<accession>A0ABW2TPX7</accession>
<sequence length="191" mass="19828">MARRDAEATKAALLGAAADLFTERGFDRTSVREVAAAAGVDQALVFRYFGSKEDLLAAVLTAPGRALTEQGGDLLASVVAEVFTGGGRTDNLLLLALSGPQRGAVAEALEREVAAPYRSAFAGPGADDDALLRADLVLAWLLGIALIRQLRPDGPAASADRERARELVLRAARGLMGDAALPPVDAQVASH</sequence>
<evidence type="ECO:0000259" key="3">
    <source>
        <dbReference type="PROSITE" id="PS50977"/>
    </source>
</evidence>
<evidence type="ECO:0000313" key="4">
    <source>
        <dbReference type="EMBL" id="MFC7615852.1"/>
    </source>
</evidence>
<dbReference type="SUPFAM" id="SSF46689">
    <property type="entry name" value="Homeodomain-like"/>
    <property type="match status" value="1"/>
</dbReference>
<dbReference type="InterPro" id="IPR036271">
    <property type="entry name" value="Tet_transcr_reg_TetR-rel_C_sf"/>
</dbReference>
<dbReference type="EMBL" id="JBHTEY010000004">
    <property type="protein sequence ID" value="MFC7615852.1"/>
    <property type="molecule type" value="Genomic_DNA"/>
</dbReference>